<proteinExistence type="predicted"/>
<sequence length="329" mass="38873">MENKQPKTTDGLMRHIRNNKKIEIKGSKQKRQLQNIGYFHGYKGYSFFHDKNDPLYFKNFDEVISLYNFDSNIKTLFYKHVMFAETAIKNRLLEIVHKQSGSELEKLFDDVLTDYKKHKVRSSKYQNKFKETMRLRNDIYEKIHSNFSNKSFINHFIYNDRAVPLYAVFELFTLGNLVFFTRCMNSTIKIQIITDLGLYHSSFDKNENLIGDLIDCLKGLRNAIAHNGVLFDCRFKENSVGKRLTEYFNIKMNVKDIHFNRIVDYLAVIVLISASLGYNKTELRRIVKTFEANLNELRQVLNVSTYDKVIGTDVRKKLRQINQYINNFS</sequence>
<evidence type="ECO:0000313" key="1">
    <source>
        <dbReference type="EMBL" id="PCF55053.1"/>
    </source>
</evidence>
<dbReference type="GO" id="GO:0008233">
    <property type="term" value="F:peptidase activity"/>
    <property type="evidence" value="ECO:0007669"/>
    <property type="project" value="UniProtKB-KW"/>
</dbReference>
<keyword evidence="1" id="KW-0378">Hydrolase</keyword>
<dbReference type="AlphaFoldDB" id="A0A2A4GX80"/>
<dbReference type="Proteomes" id="UP000218335">
    <property type="component" value="Unassembled WGS sequence"/>
</dbReference>
<protein>
    <submittedName>
        <fullName evidence="1">CAAX protease</fullName>
    </submittedName>
</protein>
<organism evidence="1 2">
    <name type="scientific">Staphylococcus delphini</name>
    <dbReference type="NCBI Taxonomy" id="53344"/>
    <lineage>
        <taxon>Bacteria</taxon>
        <taxon>Bacillati</taxon>
        <taxon>Bacillota</taxon>
        <taxon>Bacilli</taxon>
        <taxon>Bacillales</taxon>
        <taxon>Staphylococcaceae</taxon>
        <taxon>Staphylococcus</taxon>
        <taxon>Staphylococcus intermedius group</taxon>
    </lineage>
</organism>
<reference evidence="1 2" key="1">
    <citation type="journal article" date="2017" name="PLoS ONE">
        <title>Development of a real-time PCR for detection of Staphylococcus pseudintermedius using a novel automated comparison of whole-genome sequences.</title>
        <authorList>
            <person name="Verstappen K.M."/>
            <person name="Huijbregts L."/>
            <person name="Spaninks M."/>
            <person name="Wagenaar J.A."/>
            <person name="Fluit A.C."/>
            <person name="Duim B."/>
        </authorList>
    </citation>
    <scope>NUCLEOTIDE SEQUENCE [LARGE SCALE GENOMIC DNA]</scope>
    <source>
        <strain evidence="1 2">215070706401-1</strain>
    </source>
</reference>
<dbReference type="Pfam" id="PF07751">
    <property type="entry name" value="Abi_2"/>
    <property type="match status" value="1"/>
</dbReference>
<dbReference type="RefSeq" id="WP_096592671.1">
    <property type="nucleotide sequence ID" value="NZ_MWUU01000008.1"/>
</dbReference>
<evidence type="ECO:0000313" key="2">
    <source>
        <dbReference type="Proteomes" id="UP000218335"/>
    </source>
</evidence>
<accession>A0A2A4GX80</accession>
<name>A0A2A4GX80_9STAP</name>
<keyword evidence="1" id="KW-0645">Protease</keyword>
<gene>
    <name evidence="1" type="ORF">B5C08_07160</name>
</gene>
<dbReference type="GO" id="GO:0006508">
    <property type="term" value="P:proteolysis"/>
    <property type="evidence" value="ECO:0007669"/>
    <property type="project" value="UniProtKB-KW"/>
</dbReference>
<dbReference type="EMBL" id="MWUU01000008">
    <property type="protein sequence ID" value="PCF55053.1"/>
    <property type="molecule type" value="Genomic_DNA"/>
</dbReference>
<dbReference type="InterPro" id="IPR011664">
    <property type="entry name" value="Abi_system_AbiD/AbiF-like"/>
</dbReference>
<comment type="caution">
    <text evidence="1">The sequence shown here is derived from an EMBL/GenBank/DDBJ whole genome shotgun (WGS) entry which is preliminary data.</text>
</comment>